<evidence type="ECO:0000313" key="2">
    <source>
        <dbReference type="Proteomes" id="UP000825935"/>
    </source>
</evidence>
<dbReference type="SUPFAM" id="SSF52833">
    <property type="entry name" value="Thioredoxin-like"/>
    <property type="match status" value="1"/>
</dbReference>
<proteinExistence type="predicted"/>
<dbReference type="InterPro" id="IPR036249">
    <property type="entry name" value="Thioredoxin-like_sf"/>
</dbReference>
<sequence length="191" mass="21859">MQVSDFFRVRTNTGPFFEWNDALNRSMLSERSTAYRRNVLCKVLRSVDVELRGSCPRSYSRSFRMRPNAALNSAQYRKLKSQQDLEVSDGEDEDLCPVECVKEFRTSAELSHILDVAREKNALVVVDFYRTSCGSCKYIEQGFIKLCKGAGDDEHSIIFLKHNVMAPSSSEVAVFVILHVDTTIYFLFCIE</sequence>
<evidence type="ECO:0000313" key="1">
    <source>
        <dbReference type="EMBL" id="KAH7282544.1"/>
    </source>
</evidence>
<reference evidence="1" key="1">
    <citation type="submission" date="2021-08" db="EMBL/GenBank/DDBJ databases">
        <title>WGS assembly of Ceratopteris richardii.</title>
        <authorList>
            <person name="Marchant D.B."/>
            <person name="Chen G."/>
            <person name="Jenkins J."/>
            <person name="Shu S."/>
            <person name="Leebens-Mack J."/>
            <person name="Grimwood J."/>
            <person name="Schmutz J."/>
            <person name="Soltis P."/>
            <person name="Soltis D."/>
            <person name="Chen Z.-H."/>
        </authorList>
    </citation>
    <scope>NUCLEOTIDE SEQUENCE</scope>
    <source>
        <strain evidence="1">Whitten #5841</strain>
        <tissue evidence="1">Leaf</tissue>
    </source>
</reference>
<dbReference type="AlphaFoldDB" id="A0A8T2QFX8"/>
<dbReference type="EMBL" id="CM035440">
    <property type="protein sequence ID" value="KAH7282544.1"/>
    <property type="molecule type" value="Genomic_DNA"/>
</dbReference>
<protein>
    <recommendedName>
        <fullName evidence="3">Thioredoxin domain-containing protein</fullName>
    </recommendedName>
</protein>
<evidence type="ECO:0008006" key="3">
    <source>
        <dbReference type="Google" id="ProtNLM"/>
    </source>
</evidence>
<keyword evidence="2" id="KW-1185">Reference proteome</keyword>
<dbReference type="CDD" id="cd02947">
    <property type="entry name" value="TRX_family"/>
    <property type="match status" value="1"/>
</dbReference>
<dbReference type="InterPro" id="IPR044176">
    <property type="entry name" value="TRL4_chloroplastic"/>
</dbReference>
<gene>
    <name evidence="1" type="ORF">KP509_35G035700</name>
</gene>
<dbReference type="OrthoDB" id="10263751at2759"/>
<accession>A0A8T2QFX8</accession>
<dbReference type="PANTHER" id="PTHR47912">
    <property type="entry name" value="THIOREDOXIN-LIKE 4, CHLOROPLASTIC"/>
    <property type="match status" value="1"/>
</dbReference>
<name>A0A8T2QFX8_CERRI</name>
<dbReference type="Proteomes" id="UP000825935">
    <property type="component" value="Chromosome 35"/>
</dbReference>
<organism evidence="1 2">
    <name type="scientific">Ceratopteris richardii</name>
    <name type="common">Triangle waterfern</name>
    <dbReference type="NCBI Taxonomy" id="49495"/>
    <lineage>
        <taxon>Eukaryota</taxon>
        <taxon>Viridiplantae</taxon>
        <taxon>Streptophyta</taxon>
        <taxon>Embryophyta</taxon>
        <taxon>Tracheophyta</taxon>
        <taxon>Polypodiopsida</taxon>
        <taxon>Polypodiidae</taxon>
        <taxon>Polypodiales</taxon>
        <taxon>Pteridineae</taxon>
        <taxon>Pteridaceae</taxon>
        <taxon>Parkerioideae</taxon>
        <taxon>Ceratopteris</taxon>
    </lineage>
</organism>
<dbReference type="PANTHER" id="PTHR47912:SF1">
    <property type="entry name" value="THIOREDOXIN-LIKE 4, CHLOROPLASTIC"/>
    <property type="match status" value="1"/>
</dbReference>
<comment type="caution">
    <text evidence="1">The sequence shown here is derived from an EMBL/GenBank/DDBJ whole genome shotgun (WGS) entry which is preliminary data.</text>
</comment>
<dbReference type="Gene3D" id="3.40.30.10">
    <property type="entry name" value="Glutaredoxin"/>
    <property type="match status" value="1"/>
</dbReference>